<keyword evidence="3" id="KW-1185">Reference proteome</keyword>
<feature type="region of interest" description="Disordered" evidence="1">
    <location>
        <begin position="32"/>
        <end position="71"/>
    </location>
</feature>
<protein>
    <submittedName>
        <fullName evidence="2">Uncharacterized protein</fullName>
    </submittedName>
</protein>
<dbReference type="Proteomes" id="UP000077266">
    <property type="component" value="Unassembled WGS sequence"/>
</dbReference>
<dbReference type="AlphaFoldDB" id="A0A166BIP0"/>
<feature type="compositionally biased region" description="Polar residues" evidence="1">
    <location>
        <begin position="381"/>
        <end position="390"/>
    </location>
</feature>
<proteinExistence type="predicted"/>
<dbReference type="EMBL" id="KV425894">
    <property type="protein sequence ID" value="KZW01430.1"/>
    <property type="molecule type" value="Genomic_DNA"/>
</dbReference>
<feature type="compositionally biased region" description="Acidic residues" evidence="1">
    <location>
        <begin position="34"/>
        <end position="43"/>
    </location>
</feature>
<evidence type="ECO:0000313" key="2">
    <source>
        <dbReference type="EMBL" id="KZW01430.1"/>
    </source>
</evidence>
<gene>
    <name evidence="2" type="ORF">EXIGLDRAFT_830135</name>
</gene>
<feature type="compositionally biased region" description="Low complexity" evidence="1">
    <location>
        <begin position="418"/>
        <end position="432"/>
    </location>
</feature>
<sequence length="465" mass="51787">MLDSHTLVSNAVGAVCFAAAYTVSKTLSRAEAFSDNDEGEDGDWSDHDESTTDDTDAASSSSSFRNTPAPKHIDPDTLFRIRTHLSQTFPARLLPSPLRLPLEELQNEHLSQTHRVRIPAPPLRLPFQELQGDLPLYFDPHTRTWTWLEPFPLDNPEEEARLAREAALRRAHWRTSTPPVKKGMMAVEERVDVVWTRLNGTTTFVRGGGWTVELPEGEYFPLVEVQGLPFFGLGPPSADATYLTTHGWVPGLDKEAAPPPLTPSPSKKRKCVHFPDLPISSIKLVERLEYKVSRSRTDGDVRAALRRVRRALEELEDLLLLREEGEEGGGQVEDPFVFTYGGEQQEENAREGHEHATAREEQEQEQPNARERQEQPDAQHTDLYTPTKPTAVTGAATRAPFQLLTPSSLERPAPYRVPSAAHRAYRASSAPPELYSPTPAPPSTTALSGLREDSPTPVGRRMNGR</sequence>
<accession>A0A166BIP0</accession>
<feature type="compositionally biased region" description="Basic and acidic residues" evidence="1">
    <location>
        <begin position="368"/>
        <end position="380"/>
    </location>
</feature>
<evidence type="ECO:0000313" key="3">
    <source>
        <dbReference type="Proteomes" id="UP000077266"/>
    </source>
</evidence>
<feature type="compositionally biased region" description="Basic and acidic residues" evidence="1">
    <location>
        <begin position="347"/>
        <end position="361"/>
    </location>
</feature>
<dbReference type="InParanoid" id="A0A166BIP0"/>
<evidence type="ECO:0000256" key="1">
    <source>
        <dbReference type="SAM" id="MobiDB-lite"/>
    </source>
</evidence>
<feature type="region of interest" description="Disordered" evidence="1">
    <location>
        <begin position="345"/>
        <end position="465"/>
    </location>
</feature>
<name>A0A166BIP0_EXIGL</name>
<reference evidence="2 3" key="1">
    <citation type="journal article" date="2016" name="Mol. Biol. Evol.">
        <title>Comparative Genomics of Early-Diverging Mushroom-Forming Fungi Provides Insights into the Origins of Lignocellulose Decay Capabilities.</title>
        <authorList>
            <person name="Nagy L.G."/>
            <person name="Riley R."/>
            <person name="Tritt A."/>
            <person name="Adam C."/>
            <person name="Daum C."/>
            <person name="Floudas D."/>
            <person name="Sun H."/>
            <person name="Yadav J.S."/>
            <person name="Pangilinan J."/>
            <person name="Larsson K.H."/>
            <person name="Matsuura K."/>
            <person name="Barry K."/>
            <person name="Labutti K."/>
            <person name="Kuo R."/>
            <person name="Ohm R.A."/>
            <person name="Bhattacharya S.S."/>
            <person name="Shirouzu T."/>
            <person name="Yoshinaga Y."/>
            <person name="Martin F.M."/>
            <person name="Grigoriev I.V."/>
            <person name="Hibbett D.S."/>
        </authorList>
    </citation>
    <scope>NUCLEOTIDE SEQUENCE [LARGE SCALE GENOMIC DNA]</scope>
    <source>
        <strain evidence="2 3">HHB12029</strain>
    </source>
</reference>
<organism evidence="2 3">
    <name type="scientific">Exidia glandulosa HHB12029</name>
    <dbReference type="NCBI Taxonomy" id="1314781"/>
    <lineage>
        <taxon>Eukaryota</taxon>
        <taxon>Fungi</taxon>
        <taxon>Dikarya</taxon>
        <taxon>Basidiomycota</taxon>
        <taxon>Agaricomycotina</taxon>
        <taxon>Agaricomycetes</taxon>
        <taxon>Auriculariales</taxon>
        <taxon>Exidiaceae</taxon>
        <taxon>Exidia</taxon>
    </lineage>
</organism>